<accession>A0ABW6JUM0</accession>
<reference evidence="1 2" key="1">
    <citation type="submission" date="2024-08" db="EMBL/GenBank/DDBJ databases">
        <title>Two novel Cytobacillus novel species.</title>
        <authorList>
            <person name="Liu G."/>
        </authorList>
    </citation>
    <scope>NUCLEOTIDE SEQUENCE [LARGE SCALE GENOMIC DNA]</scope>
    <source>
        <strain evidence="1 2">FJAT-53684</strain>
    </source>
</reference>
<gene>
    <name evidence="1" type="ORF">ACFYKT_04280</name>
</gene>
<organism evidence="1 2">
    <name type="scientific">Cytobacillus mangrovibacter</name>
    <dbReference type="NCBI Taxonomy" id="3299024"/>
    <lineage>
        <taxon>Bacteria</taxon>
        <taxon>Bacillati</taxon>
        <taxon>Bacillota</taxon>
        <taxon>Bacilli</taxon>
        <taxon>Bacillales</taxon>
        <taxon>Bacillaceae</taxon>
        <taxon>Cytobacillus</taxon>
    </lineage>
</organism>
<evidence type="ECO:0000313" key="2">
    <source>
        <dbReference type="Proteomes" id="UP001601058"/>
    </source>
</evidence>
<evidence type="ECO:0000313" key="1">
    <source>
        <dbReference type="EMBL" id="MFE8695575.1"/>
    </source>
</evidence>
<dbReference type="EMBL" id="JBIACJ010000002">
    <property type="protein sequence ID" value="MFE8695575.1"/>
    <property type="molecule type" value="Genomic_DNA"/>
</dbReference>
<sequence length="100" mass="11471">MKKGQKELNQKQIDELLNTKSDSRIANQEEVEKIEQAIKWLIENIEINLADKEIVEGVLNDLDSPSNTIYIHQAGTASITVTKKAEDEKTICQNTIWIRY</sequence>
<protein>
    <submittedName>
        <fullName evidence="1">Uncharacterized protein</fullName>
    </submittedName>
</protein>
<proteinExistence type="predicted"/>
<comment type="caution">
    <text evidence="1">The sequence shown here is derived from an EMBL/GenBank/DDBJ whole genome shotgun (WGS) entry which is preliminary data.</text>
</comment>
<name>A0ABW6JUM0_9BACI</name>
<keyword evidence="2" id="KW-1185">Reference proteome</keyword>
<dbReference type="Proteomes" id="UP001601058">
    <property type="component" value="Unassembled WGS sequence"/>
</dbReference>
<dbReference type="RefSeq" id="WP_389215931.1">
    <property type="nucleotide sequence ID" value="NZ_JBIACJ010000002.1"/>
</dbReference>